<reference evidence="4" key="1">
    <citation type="submission" date="2008-04" db="EMBL/GenBank/DDBJ databases">
        <title>Complete sequence of chromosome of Nostoc punctiforme ATCC 29133.</title>
        <authorList>
            <consortium name="US DOE Joint Genome Institute"/>
            <person name="Copeland A."/>
            <person name="Lucas S."/>
            <person name="Lapidus A."/>
            <person name="Glavina del Rio T."/>
            <person name="Dalin E."/>
            <person name="Tice H."/>
            <person name="Pitluck S."/>
            <person name="Chain P."/>
            <person name="Malfatti S."/>
            <person name="Shin M."/>
            <person name="Vergez L."/>
            <person name="Schmutz J."/>
            <person name="Larimer F."/>
            <person name="Land M."/>
            <person name="Hauser L."/>
            <person name="Kyrpides N."/>
            <person name="Kim E."/>
            <person name="Meeks J.C."/>
            <person name="Elhai J."/>
            <person name="Campbell E.L."/>
            <person name="Thiel T."/>
            <person name="Longmire J."/>
            <person name="Potts M."/>
            <person name="Atlas R."/>
        </authorList>
    </citation>
    <scope>NUCLEOTIDE SEQUENCE [LARGE SCALE GENOMIC DNA]</scope>
    <source>
        <strain evidence="4">ATCC 29133 / PCC 73102</strain>
    </source>
</reference>
<dbReference type="Proteomes" id="UP000001191">
    <property type="component" value="Chromosome"/>
</dbReference>
<dbReference type="EnsemblBacteria" id="ACC84102">
    <property type="protein sequence ID" value="ACC84102"/>
    <property type="gene ID" value="Npun_R5804"/>
</dbReference>
<dbReference type="KEGG" id="npu:Npun_R5804"/>
<dbReference type="Gene3D" id="3.40.50.300">
    <property type="entry name" value="P-loop containing nucleotide triphosphate hydrolases"/>
    <property type="match status" value="1"/>
</dbReference>
<feature type="coiled-coil region" evidence="1">
    <location>
        <begin position="824"/>
        <end position="869"/>
    </location>
</feature>
<dbReference type="RefSeq" id="WP_012412045.1">
    <property type="nucleotide sequence ID" value="NC_010628.1"/>
</dbReference>
<dbReference type="HOGENOM" id="CLU_307519_0_0_3"/>
<dbReference type="STRING" id="63737.Npun_R5804"/>
<dbReference type="PANTHER" id="PTHR14136">
    <property type="entry name" value="BTB_POZ DOMAIN-CONTAINING PROTEIN KCTD9"/>
    <property type="match status" value="1"/>
</dbReference>
<dbReference type="EMBL" id="CP001037">
    <property type="protein sequence ID" value="ACC84102.1"/>
    <property type="molecule type" value="Genomic_DNA"/>
</dbReference>
<dbReference type="InterPro" id="IPR001646">
    <property type="entry name" value="5peptide_repeat"/>
</dbReference>
<dbReference type="PhylomeDB" id="B2J986"/>
<feature type="domain" description="NACHT N-terminal Helical" evidence="2">
    <location>
        <begin position="21"/>
        <end position="228"/>
    </location>
</feature>
<protein>
    <submittedName>
        <fullName evidence="3">Pentapeptide repeat protein</fullName>
    </submittedName>
</protein>
<evidence type="ECO:0000313" key="4">
    <source>
        <dbReference type="Proteomes" id="UP000001191"/>
    </source>
</evidence>
<accession>B2J986</accession>
<keyword evidence="1" id="KW-0175">Coiled coil</keyword>
<dbReference type="InterPro" id="IPR051082">
    <property type="entry name" value="Pentapeptide-BTB/POZ_domain"/>
</dbReference>
<dbReference type="eggNOG" id="COG1357">
    <property type="taxonomic scope" value="Bacteria"/>
</dbReference>
<dbReference type="PANTHER" id="PTHR14136:SF17">
    <property type="entry name" value="BTB_POZ DOMAIN-CONTAINING PROTEIN KCTD9"/>
    <property type="match status" value="1"/>
</dbReference>
<name>B2J986_NOSP7</name>
<dbReference type="AlphaFoldDB" id="B2J986"/>
<organism evidence="3 4">
    <name type="scientific">Nostoc punctiforme (strain ATCC 29133 / PCC 73102)</name>
    <dbReference type="NCBI Taxonomy" id="63737"/>
    <lineage>
        <taxon>Bacteria</taxon>
        <taxon>Bacillati</taxon>
        <taxon>Cyanobacteriota</taxon>
        <taxon>Cyanophyceae</taxon>
        <taxon>Nostocales</taxon>
        <taxon>Nostocaceae</taxon>
        <taxon>Nostoc</taxon>
    </lineage>
</organism>
<dbReference type="Pfam" id="PF22735">
    <property type="entry name" value="NNH3"/>
    <property type="match status" value="1"/>
</dbReference>
<dbReference type="Pfam" id="PF00805">
    <property type="entry name" value="Pentapeptide"/>
    <property type="match status" value="3"/>
</dbReference>
<dbReference type="eggNOG" id="COG5635">
    <property type="taxonomic scope" value="Bacteria"/>
</dbReference>
<dbReference type="OrthoDB" id="419933at2"/>
<evidence type="ECO:0000256" key="1">
    <source>
        <dbReference type="SAM" id="Coils"/>
    </source>
</evidence>
<sequence>MSNTPGIPVSKPVAIWNKDIKVNFRDLFKSLGKAAVDAGFGKWDSLAGDAVDTLGALGLGADTGQVAWLLIYRSLMQAMRSLVEGNKDLLVKKEGNKDLLSKEIDFKVLCNRLDKSLQNSQLVIDQNFFERPKDLPLFEVIKTPFREWLEDCGFNQPQAETISNRLPSYFVDALNELWGNHPQDYASLKEKLDTPFTKASEREQRWRRYLAWLQKQVEEPMFLEAFGLKQVYVPLRAYYHRKLEVEKNEEFERRSREDNKYEQIVVDLETELELWLEKGERNDAIRVISGGPGSGKSSFAKIFAANQAEKGQISVLFIPLHHFDPSDDLVDAVGKFVRDDGFLRHNPLQQDEGESRLLIIFDALDELAMQGKIAEKTAQDFVREVQKKVDRFNGRENRLQVLISGRELVVQANSTDFRLHQQILHILPYFVTEDERKNYIDTHKFLEQDQRQVWWQSYGKASGYEYTGLPSELDQGKLTEITAQPLLNYLVALSFVRGTVRFSEDSNLNAIYEDLLKAVYERGWTGYQHPAIQGIEEKDFVRILEEIALATWHGYGRTTTVKQIENHCENIGLKRLLNIFQEGAKLGLTRLLAAFYFRQSGVRAEDKTFEFTHKSFGEYLTARRIVRGIKRIHDELEQRENDLDRGWDDRQALAHWAILCCPSSMDEYLFNFILDELRLQNLSDVSNWQQTLCRLISFMLSHGMPMELLNRRQEFWLENWQAHNAEKALLAVLNACARLTRKKSDIKCPYIDSFGIWISRLRGQRLDKDVLSLKYLSFLCLQGSILHIQDFCGANFEEANLEDVEMILTNLVESNLRYANLRGVNMARANLQGANLSNANLENANLSNANLENANLSNANLENANLENATLTLVNLKQSNLRKANLKRASFFPINIESADLREANLQGAYLAQENFVDANFEKANFEGANLQGTLLEGKDLTKFNQDLDQTPISNPHQL</sequence>
<dbReference type="SUPFAM" id="SSF52540">
    <property type="entry name" value="P-loop containing nucleoside triphosphate hydrolases"/>
    <property type="match status" value="1"/>
</dbReference>
<gene>
    <name evidence="3" type="ordered locus">Npun_R5804</name>
</gene>
<dbReference type="InterPro" id="IPR027417">
    <property type="entry name" value="P-loop_NTPase"/>
</dbReference>
<keyword evidence="4" id="KW-1185">Reference proteome</keyword>
<evidence type="ECO:0000259" key="2">
    <source>
        <dbReference type="Pfam" id="PF22735"/>
    </source>
</evidence>
<evidence type="ECO:0000313" key="3">
    <source>
        <dbReference type="EMBL" id="ACC84102.1"/>
    </source>
</evidence>
<dbReference type="InterPro" id="IPR054568">
    <property type="entry name" value="NNH3"/>
</dbReference>
<proteinExistence type="predicted"/>
<dbReference type="Gene3D" id="2.160.20.80">
    <property type="entry name" value="E3 ubiquitin-protein ligase SopA"/>
    <property type="match status" value="1"/>
</dbReference>
<dbReference type="SUPFAM" id="SSF141571">
    <property type="entry name" value="Pentapeptide repeat-like"/>
    <property type="match status" value="1"/>
</dbReference>
<reference evidence="3 4" key="2">
    <citation type="journal article" date="2013" name="Plant Physiol.">
        <title>A Nostoc punctiforme Sugar Transporter Necessary to Establish a Cyanobacterium-Plant Symbiosis.</title>
        <authorList>
            <person name="Ekman M."/>
            <person name="Picossi S."/>
            <person name="Campbell E.L."/>
            <person name="Meeks J.C."/>
            <person name="Flores E."/>
        </authorList>
    </citation>
    <scope>NUCLEOTIDE SEQUENCE [LARGE SCALE GENOMIC DNA]</scope>
    <source>
        <strain evidence="4">ATCC 29133 / PCC 73102</strain>
    </source>
</reference>